<dbReference type="AlphaFoldDB" id="A0A3D8J8G4"/>
<feature type="transmembrane region" description="Helical" evidence="1">
    <location>
        <begin position="9"/>
        <end position="30"/>
    </location>
</feature>
<dbReference type="PANTHER" id="PTHR30105">
    <property type="entry name" value="UNCHARACTERIZED YIBQ-RELATED"/>
    <property type="match status" value="1"/>
</dbReference>
<evidence type="ECO:0000313" key="3">
    <source>
        <dbReference type="Proteomes" id="UP000256424"/>
    </source>
</evidence>
<dbReference type="GO" id="GO:0005975">
    <property type="term" value="P:carbohydrate metabolic process"/>
    <property type="evidence" value="ECO:0007669"/>
    <property type="project" value="InterPro"/>
</dbReference>
<dbReference type="EMBL" id="NXLW01000001">
    <property type="protein sequence ID" value="RDU73722.1"/>
    <property type="molecule type" value="Genomic_DNA"/>
</dbReference>
<dbReference type="InterPro" id="IPR006837">
    <property type="entry name" value="Divergent_DAC"/>
</dbReference>
<dbReference type="PANTHER" id="PTHR30105:SF2">
    <property type="entry name" value="DIVERGENT POLYSACCHARIDE DEACETYLASE SUPERFAMILY"/>
    <property type="match status" value="1"/>
</dbReference>
<accession>A0A3D8J8G4</accession>
<sequence>MQQDNFTKYLLLLCALFVMIGIVGFGYWLYNQQDTQNNNFLLSELSQINHTQPLIDLDYKETQPTKSPKDSIYSKDSQETIIRNLPPKPQHSAQIKPPIQGNKSIKPKVAIIIDDLAVPKDIESFRSLGLKLNLSLFPKHTFSQYNPEIAKTLDFYMIHLPLEAMNFKQEKVRVLHTGDSLKEIQSYIATIKQDFPRLKYINNHTGSRYTSSKNDMQKLLRVLDMYNITFVDSKTSTSTVIKDIYATRQQIYLKRDIFLDNQSDTKYIANQLEKALHLADKNGFVIAIGHPKQATLQVLKQYKKRLKQHYELVYMNELEEFLKTTRRE</sequence>
<evidence type="ECO:0000313" key="2">
    <source>
        <dbReference type="EMBL" id="RDU73722.1"/>
    </source>
</evidence>
<proteinExistence type="predicted"/>
<keyword evidence="1" id="KW-0472">Membrane</keyword>
<keyword evidence="1" id="KW-1133">Transmembrane helix</keyword>
<dbReference type="OrthoDB" id="9784811at2"/>
<dbReference type="CDD" id="cd10936">
    <property type="entry name" value="CE4_DAC2"/>
    <property type="match status" value="1"/>
</dbReference>
<dbReference type="Gene3D" id="3.20.20.370">
    <property type="entry name" value="Glycoside hydrolase/deacetylase"/>
    <property type="match status" value="1"/>
</dbReference>
<protein>
    <submittedName>
        <fullName evidence="2">Divergent polysaccharide deacetylase family protein</fullName>
    </submittedName>
</protein>
<dbReference type="InterPro" id="IPR011330">
    <property type="entry name" value="Glyco_hydro/deAcase_b/a-brl"/>
</dbReference>
<dbReference type="SUPFAM" id="SSF88713">
    <property type="entry name" value="Glycoside hydrolase/deacetylase"/>
    <property type="match status" value="1"/>
</dbReference>
<keyword evidence="3" id="KW-1185">Reference proteome</keyword>
<comment type="caution">
    <text evidence="2">The sequence shown here is derived from an EMBL/GenBank/DDBJ whole genome shotgun (WGS) entry which is preliminary data.</text>
</comment>
<evidence type="ECO:0000256" key="1">
    <source>
        <dbReference type="SAM" id="Phobius"/>
    </source>
</evidence>
<dbReference type="Proteomes" id="UP000256424">
    <property type="component" value="Unassembled WGS sequence"/>
</dbReference>
<gene>
    <name evidence="2" type="ORF">CQA66_00625</name>
</gene>
<keyword evidence="1" id="KW-0812">Transmembrane</keyword>
<organism evidence="2 3">
    <name type="scientific">Helicobacter aurati</name>
    <dbReference type="NCBI Taxonomy" id="137778"/>
    <lineage>
        <taxon>Bacteria</taxon>
        <taxon>Pseudomonadati</taxon>
        <taxon>Campylobacterota</taxon>
        <taxon>Epsilonproteobacteria</taxon>
        <taxon>Campylobacterales</taxon>
        <taxon>Helicobacteraceae</taxon>
        <taxon>Helicobacter</taxon>
    </lineage>
</organism>
<name>A0A3D8J8G4_9HELI</name>
<dbReference type="RefSeq" id="WP_104762554.1">
    <property type="nucleotide sequence ID" value="NZ_FZPM01000005.1"/>
</dbReference>
<reference evidence="2 3" key="1">
    <citation type="submission" date="2018-04" db="EMBL/GenBank/DDBJ databases">
        <title>Novel Campyloabacter and Helicobacter Species and Strains.</title>
        <authorList>
            <person name="Mannion A.J."/>
            <person name="Shen Z."/>
            <person name="Fox J.G."/>
        </authorList>
    </citation>
    <scope>NUCLEOTIDE SEQUENCE [LARGE SCALE GENOMIC DNA]</scope>
    <source>
        <strain evidence="2 3">MIT 97-5075</strain>
    </source>
</reference>
<dbReference type="Pfam" id="PF04748">
    <property type="entry name" value="Polysacc_deac_2"/>
    <property type="match status" value="1"/>
</dbReference>